<feature type="compositionally biased region" description="Low complexity" evidence="6">
    <location>
        <begin position="651"/>
        <end position="661"/>
    </location>
</feature>
<feature type="compositionally biased region" description="Polar residues" evidence="6">
    <location>
        <begin position="1248"/>
        <end position="1278"/>
    </location>
</feature>
<dbReference type="InterPro" id="IPR027685">
    <property type="entry name" value="Shroom_fam"/>
</dbReference>
<feature type="compositionally biased region" description="Polar residues" evidence="6">
    <location>
        <begin position="1175"/>
        <end position="1194"/>
    </location>
</feature>
<feature type="region of interest" description="Disordered" evidence="6">
    <location>
        <begin position="1"/>
        <end position="26"/>
    </location>
</feature>
<feature type="compositionally biased region" description="Basic and acidic residues" evidence="6">
    <location>
        <begin position="69"/>
        <end position="90"/>
    </location>
</feature>
<evidence type="ECO:0000256" key="6">
    <source>
        <dbReference type="SAM" id="MobiDB-lite"/>
    </source>
</evidence>
<keyword evidence="3" id="KW-0963">Cytoplasm</keyword>
<dbReference type="GeneID" id="100166532"/>
<keyword evidence="9" id="KW-1185">Reference proteome</keyword>
<proteinExistence type="inferred from homology"/>
<reference evidence="9" key="1">
    <citation type="submission" date="2010-06" db="EMBL/GenBank/DDBJ databases">
        <authorList>
            <person name="Jiang H."/>
            <person name="Abraham K."/>
            <person name="Ali S."/>
            <person name="Alsbrooks S.L."/>
            <person name="Anim B.N."/>
            <person name="Anosike U.S."/>
            <person name="Attaway T."/>
            <person name="Bandaranaike D.P."/>
            <person name="Battles P.K."/>
            <person name="Bell S.N."/>
            <person name="Bell A.V."/>
            <person name="Beltran B."/>
            <person name="Bickham C."/>
            <person name="Bustamante Y."/>
            <person name="Caleb T."/>
            <person name="Canada A."/>
            <person name="Cardenas V."/>
            <person name="Carter K."/>
            <person name="Chacko J."/>
            <person name="Chandrabose M.N."/>
            <person name="Chavez D."/>
            <person name="Chavez A."/>
            <person name="Chen L."/>
            <person name="Chu H.-S."/>
            <person name="Claassen K.J."/>
            <person name="Cockrell R."/>
            <person name="Collins M."/>
            <person name="Cooper J.A."/>
            <person name="Cree A."/>
            <person name="Curry S.M."/>
            <person name="Da Y."/>
            <person name="Dao M.D."/>
            <person name="Das B."/>
            <person name="Davila M.-L."/>
            <person name="Davy-Carroll L."/>
            <person name="Denson S."/>
            <person name="Dinh H."/>
            <person name="Ebong V.E."/>
            <person name="Edwards J.R."/>
            <person name="Egan A."/>
            <person name="El-Daye J."/>
            <person name="Escobedo L."/>
            <person name="Fernandez S."/>
            <person name="Fernando P.R."/>
            <person name="Flagg N."/>
            <person name="Forbes L.D."/>
            <person name="Fowler R.G."/>
            <person name="Fu Q."/>
            <person name="Gabisi R.A."/>
            <person name="Ganer J."/>
            <person name="Garbino Pronczuk A."/>
            <person name="Garcia R.M."/>
            <person name="Garner T."/>
            <person name="Garrett T.E."/>
            <person name="Gonzalez D.A."/>
            <person name="Hamid H."/>
            <person name="Hawkins E.S."/>
            <person name="Hirani K."/>
            <person name="Hogues M.E."/>
            <person name="Hollins B."/>
            <person name="Hsiao C.-H."/>
            <person name="Jabil R."/>
            <person name="James M.L."/>
            <person name="Jhangiani S.N."/>
            <person name="Johnson B."/>
            <person name="Johnson Q."/>
            <person name="Joshi V."/>
            <person name="Kalu J.B."/>
            <person name="Kam C."/>
            <person name="Kashfia A."/>
            <person name="Keebler J."/>
            <person name="Kisamo H."/>
            <person name="Kovar C.L."/>
            <person name="Lago L.A."/>
            <person name="Lai C.-Y."/>
            <person name="Laidlaw J."/>
            <person name="Lara F."/>
            <person name="Le T.-K."/>
            <person name="Lee S.L."/>
            <person name="Legall F.H."/>
            <person name="Lemon S.J."/>
            <person name="Lewis L.R."/>
            <person name="Li B."/>
            <person name="Liu Y."/>
            <person name="Liu Y.-S."/>
            <person name="Lopez J."/>
            <person name="Lozado R.J."/>
            <person name="Lu J."/>
            <person name="Madu R.C."/>
            <person name="Maheshwari M."/>
            <person name="Maheshwari R."/>
            <person name="Malloy K."/>
            <person name="Martinez E."/>
            <person name="Mathew T."/>
            <person name="Mercado I.C."/>
            <person name="Mercado C."/>
            <person name="Meyer B."/>
            <person name="Montgomery K."/>
            <person name="Morgan M.B."/>
            <person name="Munidasa M."/>
            <person name="Nazareth L.V."/>
            <person name="Nelson J."/>
            <person name="Ng B.M."/>
            <person name="Nguyen N.B."/>
            <person name="Nguyen P.Q."/>
            <person name="Nguyen T."/>
            <person name="Obregon M."/>
            <person name="Okwuonu G.O."/>
            <person name="Onwere C.G."/>
            <person name="Orozco G."/>
            <person name="Parra A."/>
            <person name="Patel S."/>
            <person name="Patil S."/>
            <person name="Perez A."/>
            <person name="Perez Y."/>
            <person name="Pham C."/>
            <person name="Primus E.L."/>
            <person name="Pu L.-L."/>
            <person name="Puazo M."/>
            <person name="Qin X."/>
            <person name="Quiroz J.B."/>
            <person name="Reese J."/>
            <person name="Richards S."/>
            <person name="Rives C.M."/>
            <person name="Robberts R."/>
            <person name="Ruiz S.J."/>
            <person name="Ruiz M.J."/>
            <person name="Santibanez J."/>
            <person name="Schneider B.W."/>
            <person name="Sisson I."/>
            <person name="Smith M."/>
            <person name="Sodergren E."/>
            <person name="Song X.-Z."/>
            <person name="Song B.B."/>
            <person name="Summersgill H."/>
            <person name="Thelus R."/>
            <person name="Thornton R.D."/>
            <person name="Trejos Z.Y."/>
            <person name="Usmani K."/>
            <person name="Vattathil S."/>
            <person name="Villasana D."/>
            <person name="Walker D.L."/>
            <person name="Wang S."/>
            <person name="Wang K."/>
            <person name="White C.S."/>
            <person name="Williams A.C."/>
            <person name="Williamson J."/>
            <person name="Wilson K."/>
            <person name="Woghiren I.O."/>
            <person name="Woodworth J.R."/>
            <person name="Worley K.C."/>
            <person name="Wright R.A."/>
            <person name="Wu W."/>
            <person name="Young L."/>
            <person name="Zhang L."/>
            <person name="Zhang J."/>
            <person name="Zhu Y."/>
            <person name="Muzny D.M."/>
            <person name="Weinstock G."/>
            <person name="Gibbs R.A."/>
        </authorList>
    </citation>
    <scope>NUCLEOTIDE SEQUENCE [LARGE SCALE GENOMIC DNA]</scope>
    <source>
        <strain evidence="9">LSR1</strain>
    </source>
</reference>
<feature type="region of interest" description="Disordered" evidence="6">
    <location>
        <begin position="49"/>
        <end position="90"/>
    </location>
</feature>
<feature type="region of interest" description="Disordered" evidence="6">
    <location>
        <begin position="339"/>
        <end position="361"/>
    </location>
</feature>
<feature type="region of interest" description="Disordered" evidence="6">
    <location>
        <begin position="623"/>
        <end position="702"/>
    </location>
</feature>
<feature type="compositionally biased region" description="Polar residues" evidence="6">
    <location>
        <begin position="413"/>
        <end position="423"/>
    </location>
</feature>
<dbReference type="PROSITE" id="PS51307">
    <property type="entry name" value="ASD2"/>
    <property type="match status" value="1"/>
</dbReference>
<organism evidence="8 9">
    <name type="scientific">Acyrthosiphon pisum</name>
    <name type="common">Pea aphid</name>
    <dbReference type="NCBI Taxonomy" id="7029"/>
    <lineage>
        <taxon>Eukaryota</taxon>
        <taxon>Metazoa</taxon>
        <taxon>Ecdysozoa</taxon>
        <taxon>Arthropoda</taxon>
        <taxon>Hexapoda</taxon>
        <taxon>Insecta</taxon>
        <taxon>Pterygota</taxon>
        <taxon>Neoptera</taxon>
        <taxon>Paraneoptera</taxon>
        <taxon>Hemiptera</taxon>
        <taxon>Sternorrhyncha</taxon>
        <taxon>Aphidomorpha</taxon>
        <taxon>Aphidoidea</taxon>
        <taxon>Aphididae</taxon>
        <taxon>Macrosiphini</taxon>
        <taxon>Acyrthosiphon</taxon>
    </lineage>
</organism>
<feature type="compositionally biased region" description="Gly residues" evidence="6">
    <location>
        <begin position="54"/>
        <end position="64"/>
    </location>
</feature>
<dbReference type="GO" id="GO:0005912">
    <property type="term" value="C:adherens junction"/>
    <property type="evidence" value="ECO:0007669"/>
    <property type="project" value="TreeGrafter"/>
</dbReference>
<feature type="domain" description="ASD2" evidence="7">
    <location>
        <begin position="1395"/>
        <end position="1675"/>
    </location>
</feature>
<feature type="compositionally biased region" description="Basic and acidic residues" evidence="6">
    <location>
        <begin position="1047"/>
        <end position="1057"/>
    </location>
</feature>
<feature type="region of interest" description="Disordered" evidence="6">
    <location>
        <begin position="1128"/>
        <end position="1217"/>
    </location>
</feature>
<comment type="similarity">
    <text evidence="2">Belongs to the shroom family.</text>
</comment>
<feature type="region of interest" description="Disordered" evidence="6">
    <location>
        <begin position="224"/>
        <end position="261"/>
    </location>
</feature>
<dbReference type="GO" id="GO:0007015">
    <property type="term" value="P:actin filament organization"/>
    <property type="evidence" value="ECO:0007669"/>
    <property type="project" value="TreeGrafter"/>
</dbReference>
<dbReference type="Pfam" id="PF08687">
    <property type="entry name" value="ASD2"/>
    <property type="match status" value="1"/>
</dbReference>
<feature type="compositionally biased region" description="Polar residues" evidence="6">
    <location>
        <begin position="681"/>
        <end position="702"/>
    </location>
</feature>
<dbReference type="PANTHER" id="PTHR15012">
    <property type="entry name" value="APICAL PROTEIN/SHROOM-RELATED"/>
    <property type="match status" value="1"/>
</dbReference>
<evidence type="ECO:0000256" key="5">
    <source>
        <dbReference type="SAM" id="Coils"/>
    </source>
</evidence>
<evidence type="ECO:0000313" key="9">
    <source>
        <dbReference type="Proteomes" id="UP000007819"/>
    </source>
</evidence>
<dbReference type="GO" id="GO:0030864">
    <property type="term" value="C:cortical actin cytoskeleton"/>
    <property type="evidence" value="ECO:0007669"/>
    <property type="project" value="TreeGrafter"/>
</dbReference>
<feature type="region of interest" description="Disordered" evidence="6">
    <location>
        <begin position="1229"/>
        <end position="1300"/>
    </location>
</feature>
<comment type="subcellular location">
    <subcellularLocation>
        <location evidence="1">Cytoplasm</location>
        <location evidence="1">Cytoskeleton</location>
    </subcellularLocation>
</comment>
<feature type="compositionally biased region" description="Pro residues" evidence="6">
    <location>
        <begin position="633"/>
        <end position="650"/>
    </location>
</feature>
<dbReference type="RefSeq" id="XP_008181571.1">
    <property type="nucleotide sequence ID" value="XM_008183349.3"/>
</dbReference>
<accession>A0A8R2B4N6</accession>
<dbReference type="Proteomes" id="UP000007819">
    <property type="component" value="Chromosome A1"/>
</dbReference>
<feature type="compositionally biased region" description="Polar residues" evidence="6">
    <location>
        <begin position="385"/>
        <end position="406"/>
    </location>
</feature>
<dbReference type="EnsemblMetazoa" id="XM_008183349.3">
    <property type="protein sequence ID" value="XP_008181571.1"/>
    <property type="gene ID" value="LOC100166532"/>
</dbReference>
<evidence type="ECO:0000313" key="8">
    <source>
        <dbReference type="EnsemblMetazoa" id="XP_008181571.1"/>
    </source>
</evidence>
<dbReference type="Gene3D" id="6.10.250.3120">
    <property type="match status" value="1"/>
</dbReference>
<name>A0A8R2B4N6_ACYPI</name>
<feature type="compositionally biased region" description="Polar residues" evidence="6">
    <location>
        <begin position="1033"/>
        <end position="1042"/>
    </location>
</feature>
<protein>
    <recommendedName>
        <fullName evidence="7">ASD2 domain-containing protein</fullName>
    </recommendedName>
</protein>
<feature type="region of interest" description="Disordered" evidence="6">
    <location>
        <begin position="1028"/>
        <end position="1096"/>
    </location>
</feature>
<keyword evidence="4" id="KW-0206">Cytoskeleton</keyword>
<evidence type="ECO:0000256" key="4">
    <source>
        <dbReference type="ARBA" id="ARBA00023212"/>
    </source>
</evidence>
<feature type="region of interest" description="Disordered" evidence="6">
    <location>
        <begin position="113"/>
        <end position="132"/>
    </location>
</feature>
<feature type="compositionally biased region" description="Basic and acidic residues" evidence="6">
    <location>
        <begin position="339"/>
        <end position="351"/>
    </location>
</feature>
<dbReference type="GO" id="GO:0016324">
    <property type="term" value="C:apical plasma membrane"/>
    <property type="evidence" value="ECO:0007669"/>
    <property type="project" value="TreeGrafter"/>
</dbReference>
<feature type="compositionally biased region" description="Polar residues" evidence="6">
    <location>
        <begin position="1202"/>
        <end position="1213"/>
    </location>
</feature>
<feature type="compositionally biased region" description="Low complexity" evidence="6">
    <location>
        <begin position="234"/>
        <end position="243"/>
    </location>
</feature>
<feature type="coiled-coil region" evidence="5">
    <location>
        <begin position="559"/>
        <end position="586"/>
    </location>
</feature>
<reference evidence="8" key="2">
    <citation type="submission" date="2022-06" db="UniProtKB">
        <authorList>
            <consortium name="EnsemblMetazoa"/>
        </authorList>
    </citation>
    <scope>IDENTIFICATION</scope>
</reference>
<dbReference type="InterPro" id="IPR014799">
    <property type="entry name" value="ASD2_dom"/>
</dbReference>
<sequence>MFSSRTRSSVRLKDPKAREDLNVGVGGGGGAGAFTRWLREFRRETYKVNSAGGASVGGGGGGGTYHSTAAEDGRRRHSFNAHDKSAHHRADQRLQLQGGGGGSHVSLTSKTQACRRANSTAAPKSRTRNDGSFAKANCSAVATIRELPSSKENRSSHGNNGVKSGRVTARMTETCDGHIPRHRAPLPPVDVKDATCGHEKFPSCPATTATATTVKSNGMSVTAARKSWAEEQTGSSGISSSNSYPKEQPPPIVRPYPKRLSNGLYTQQLKTVMERCEKGKPELLDRVRSMRTKSGGGGYVERLQQTAEKHFCVPLSTTTLSDPTDPKSQLTQAQLEKYSRAYDDSPHRETDEYSSCFDGSDSALSSHLTKEELEHYTRIYEEKSTSQISLTEKTVPSHQHQTSYAQSEGYHSYVSSTDSTSTPFLDRLRRDSESAVVVVNSKDSEKPAATQGRDSSASSGSSSETLKWHGSNSDLSTVSSSGHHRATTQLIAHSAKVSAPQRHHSESVMSVTDGWSGVSVQEHRVGNQRNIRKLFPVSTYTVQPAMVVDEKTSPKSPPALTVAERINELEKQQQQQQQQQQQLQQTPNKFTYFDPEKKHRVADHSLRAIQKRALLSFYERHQPGSSWRSEPQLSPPPPRPPPIPCRPRLPTPLSRRSSISSEYDSPATWNDDCSKDDSSAEEASNANPKELSKNNPLRSSSCGSLSTAILGPMVLGPSISIDDWVPELPPKKKQVARQQTPQAKREPSPDLPPPPPVVDDDEQMFISDEPLPPPPPEAIWPKPESLRNEKFLRNGKEKRLESSFSAVEDVLLSRDFNASCGGVSTGLFTNNNYHLHGHQHQHQHNTMSEKSKSLSYIYDSHKAVPQTPVKSFAIELLQPPLLPAPPPPPPSLLTTDEKSLQFPHNGIKEFGRSSSVRRNKLTIPNKDYCKSEFSARKSVFQGAGSSAVPKQQVVMSTVKPPAFSATISTVQSNVVKHHICTPLKITRDTDKKAVAAAVTTRSPSSAKSPVVVGPLKSSGVFPPSLEPSCPPTLYQQSQSKASYLSAYKREPREREKGLPNFEGSYKRTASPNSGGRGDAAAAVEPQGNPKNVENVAPDGSDCCSNLLDSSGGRLQSLQLDHQHLLHHYNNNNNTATSQQQSSPGKQQTVDAVAVAVAPPSPPTPAVLSERPVVDQPSQQQLSKTLPRTNNSTGQDFKRSSRTPRTQSDPSNMPNKADPAITTLQLMMMPPPRHSESTSSLHLQKRSQSDLSQVGSTESGYSSLSLNAPSPSHSPTRLSSGDFGISGPPPPLQIHSPSATSAATAGDLDECCASTWHTAEPAVAVTDTDHRYRNPVSRSCSVVSSDSTSQTELKSVAGDTPSAVRRKSPEEIECEELSRDLISHLSPSDKLHNILEKMDKAPGPDVKRSTDYVSPLFRMDLVPRSRTSVAEKLIDCSSSDAMCGPITFTTSPSSTTTAAAGLSANSSYYTTSEPKAKLLNLQHYSRQIQPPAECNGIGNLQKKKADLVSRLDRKLKVLRNEQIALAEEAALNETLGVSVAERVKSVAKPQEANKFKTHVQEVGHITSLLLSLSGRLARAENALLDLDADHSEKKALEEKKCKLTGQLEEAKELKENIDRRGDFVSTILCRYLTADEYSDYDHFIAMKAKLLIDAREIADKIQLGEEQLRALKETLED</sequence>
<evidence type="ECO:0000259" key="7">
    <source>
        <dbReference type="PROSITE" id="PS51307"/>
    </source>
</evidence>
<evidence type="ECO:0000256" key="1">
    <source>
        <dbReference type="ARBA" id="ARBA00004245"/>
    </source>
</evidence>
<dbReference type="GO" id="GO:0000902">
    <property type="term" value="P:cell morphogenesis"/>
    <property type="evidence" value="ECO:0007669"/>
    <property type="project" value="TreeGrafter"/>
</dbReference>
<dbReference type="KEGG" id="api:100166532"/>
<dbReference type="PANTHER" id="PTHR15012:SF32">
    <property type="entry name" value="PROTEIN SHROOM"/>
    <property type="match status" value="1"/>
</dbReference>
<feature type="compositionally biased region" description="Polar residues" evidence="6">
    <location>
        <begin position="113"/>
        <end position="122"/>
    </location>
</feature>
<dbReference type="GO" id="GO:0051015">
    <property type="term" value="F:actin filament binding"/>
    <property type="evidence" value="ECO:0007669"/>
    <property type="project" value="InterPro"/>
</dbReference>
<feature type="compositionally biased region" description="Polar residues" evidence="6">
    <location>
        <begin position="470"/>
        <end position="484"/>
    </location>
</feature>
<evidence type="ECO:0000256" key="2">
    <source>
        <dbReference type="ARBA" id="ARBA00006469"/>
    </source>
</evidence>
<dbReference type="GO" id="GO:0043296">
    <property type="term" value="C:apical junction complex"/>
    <property type="evidence" value="ECO:0007669"/>
    <property type="project" value="TreeGrafter"/>
</dbReference>
<keyword evidence="5" id="KW-0175">Coiled coil</keyword>
<feature type="compositionally biased region" description="Basic and acidic residues" evidence="6">
    <location>
        <begin position="11"/>
        <end position="21"/>
    </location>
</feature>
<evidence type="ECO:0000256" key="3">
    <source>
        <dbReference type="ARBA" id="ARBA00022490"/>
    </source>
</evidence>
<feature type="compositionally biased region" description="Low complexity" evidence="6">
    <location>
        <begin position="1128"/>
        <end position="1142"/>
    </location>
</feature>
<dbReference type="OrthoDB" id="10063560at2759"/>
<feature type="region of interest" description="Disordered" evidence="6">
    <location>
        <begin position="731"/>
        <end position="782"/>
    </location>
</feature>
<feature type="region of interest" description="Disordered" evidence="6">
    <location>
        <begin position="384"/>
        <end position="484"/>
    </location>
</feature>